<reference evidence="1" key="3">
    <citation type="submission" date="2021-05" db="UniProtKB">
        <authorList>
            <consortium name="EnsemblPlants"/>
        </authorList>
    </citation>
    <scope>IDENTIFICATION</scope>
    <source>
        <strain evidence="1">cv. B73</strain>
    </source>
</reference>
<dbReference type="EnsemblPlants" id="Zm00001eb358900_T001">
    <property type="protein sequence ID" value="Zm00001eb358900_P001"/>
    <property type="gene ID" value="Zm00001eb358900"/>
</dbReference>
<reference evidence="1" key="2">
    <citation type="submission" date="2019-07" db="EMBL/GenBank/DDBJ databases">
        <authorList>
            <person name="Seetharam A."/>
            <person name="Woodhouse M."/>
            <person name="Cannon E."/>
        </authorList>
    </citation>
    <scope>NUCLEOTIDE SEQUENCE [LARGE SCALE GENOMIC DNA]</scope>
    <source>
        <strain evidence="1">cv. B73</strain>
    </source>
</reference>
<dbReference type="AlphaFoldDB" id="A0A804QW21"/>
<evidence type="ECO:0000313" key="1">
    <source>
        <dbReference type="EnsemblPlants" id="Zm00001eb358900_P001"/>
    </source>
</evidence>
<accession>A0A804QW21</accession>
<dbReference type="InParanoid" id="A0A804QW21"/>
<evidence type="ECO:0000313" key="2">
    <source>
        <dbReference type="Proteomes" id="UP000007305"/>
    </source>
</evidence>
<protein>
    <submittedName>
        <fullName evidence="1">Uncharacterized protein</fullName>
    </submittedName>
</protein>
<name>A0A804QW21_MAIZE</name>
<keyword evidence="2" id="KW-1185">Reference proteome</keyword>
<sequence>MMQSSTVLQTKTAFTSKIFKHSFKTEILERRSCEVKWSCTDRYKAQKKKQQLCPPTRLNSGPYVLRDGVPRQQDAANLFRQITSCCSKESPNFTFFNQNTRKISDLNKVRCTVLRWGCRKGTKNDSVSANRGEEEDIIITKIRSLQKKKRTWTTKQTTMLKLTFLKTSNENSNFGVWHGMQKRE</sequence>
<reference evidence="2" key="1">
    <citation type="journal article" date="2009" name="Science">
        <title>The B73 maize genome: complexity, diversity, and dynamics.</title>
        <authorList>
            <person name="Schnable P.S."/>
            <person name="Ware D."/>
            <person name="Fulton R.S."/>
            <person name="Stein J.C."/>
            <person name="Wei F."/>
            <person name="Pasternak S."/>
            <person name="Liang C."/>
            <person name="Zhang J."/>
            <person name="Fulton L."/>
            <person name="Graves T.A."/>
            <person name="Minx P."/>
            <person name="Reily A.D."/>
            <person name="Courtney L."/>
            <person name="Kruchowski S.S."/>
            <person name="Tomlinson C."/>
            <person name="Strong C."/>
            <person name="Delehaunty K."/>
            <person name="Fronick C."/>
            <person name="Courtney B."/>
            <person name="Rock S.M."/>
            <person name="Belter E."/>
            <person name="Du F."/>
            <person name="Kim K."/>
            <person name="Abbott R.M."/>
            <person name="Cotton M."/>
            <person name="Levy A."/>
            <person name="Marchetto P."/>
            <person name="Ochoa K."/>
            <person name="Jackson S.M."/>
            <person name="Gillam B."/>
            <person name="Chen W."/>
            <person name="Yan L."/>
            <person name="Higginbotham J."/>
            <person name="Cardenas M."/>
            <person name="Waligorski J."/>
            <person name="Applebaum E."/>
            <person name="Phelps L."/>
            <person name="Falcone J."/>
            <person name="Kanchi K."/>
            <person name="Thane T."/>
            <person name="Scimone A."/>
            <person name="Thane N."/>
            <person name="Henke J."/>
            <person name="Wang T."/>
            <person name="Ruppert J."/>
            <person name="Shah N."/>
            <person name="Rotter K."/>
            <person name="Hodges J."/>
            <person name="Ingenthron E."/>
            <person name="Cordes M."/>
            <person name="Kohlberg S."/>
            <person name="Sgro J."/>
            <person name="Delgado B."/>
            <person name="Mead K."/>
            <person name="Chinwalla A."/>
            <person name="Leonard S."/>
            <person name="Crouse K."/>
            <person name="Collura K."/>
            <person name="Kudrna D."/>
            <person name="Currie J."/>
            <person name="He R."/>
            <person name="Angelova A."/>
            <person name="Rajasekar S."/>
            <person name="Mueller T."/>
            <person name="Lomeli R."/>
            <person name="Scara G."/>
            <person name="Ko A."/>
            <person name="Delaney K."/>
            <person name="Wissotski M."/>
            <person name="Lopez G."/>
            <person name="Campos D."/>
            <person name="Braidotti M."/>
            <person name="Ashley E."/>
            <person name="Golser W."/>
            <person name="Kim H."/>
            <person name="Lee S."/>
            <person name="Lin J."/>
            <person name="Dujmic Z."/>
            <person name="Kim W."/>
            <person name="Talag J."/>
            <person name="Zuccolo A."/>
            <person name="Fan C."/>
            <person name="Sebastian A."/>
            <person name="Kramer M."/>
            <person name="Spiegel L."/>
            <person name="Nascimento L."/>
            <person name="Zutavern T."/>
            <person name="Miller B."/>
            <person name="Ambroise C."/>
            <person name="Muller S."/>
            <person name="Spooner W."/>
            <person name="Narechania A."/>
            <person name="Ren L."/>
            <person name="Wei S."/>
            <person name="Kumari S."/>
            <person name="Faga B."/>
            <person name="Levy M.J."/>
            <person name="McMahan L."/>
            <person name="Van Buren P."/>
            <person name="Vaughn M.W."/>
            <person name="Ying K."/>
            <person name="Yeh C.-T."/>
            <person name="Emrich S.J."/>
            <person name="Jia Y."/>
            <person name="Kalyanaraman A."/>
            <person name="Hsia A.-P."/>
            <person name="Barbazuk W.B."/>
            <person name="Baucom R.S."/>
            <person name="Brutnell T.P."/>
            <person name="Carpita N.C."/>
            <person name="Chaparro C."/>
            <person name="Chia J.-M."/>
            <person name="Deragon J.-M."/>
            <person name="Estill J.C."/>
            <person name="Fu Y."/>
            <person name="Jeddeloh J.A."/>
            <person name="Han Y."/>
            <person name="Lee H."/>
            <person name="Li P."/>
            <person name="Lisch D.R."/>
            <person name="Liu S."/>
            <person name="Liu Z."/>
            <person name="Nagel D.H."/>
            <person name="McCann M.C."/>
            <person name="SanMiguel P."/>
            <person name="Myers A.M."/>
            <person name="Nettleton D."/>
            <person name="Nguyen J."/>
            <person name="Penning B.W."/>
            <person name="Ponnala L."/>
            <person name="Schneider K.L."/>
            <person name="Schwartz D.C."/>
            <person name="Sharma A."/>
            <person name="Soderlund C."/>
            <person name="Springer N.M."/>
            <person name="Sun Q."/>
            <person name="Wang H."/>
            <person name="Waterman M."/>
            <person name="Westerman R."/>
            <person name="Wolfgruber T.K."/>
            <person name="Yang L."/>
            <person name="Yu Y."/>
            <person name="Zhang L."/>
            <person name="Zhou S."/>
            <person name="Zhu Q."/>
            <person name="Bennetzen J.L."/>
            <person name="Dawe R.K."/>
            <person name="Jiang J."/>
            <person name="Jiang N."/>
            <person name="Presting G.G."/>
            <person name="Wessler S.R."/>
            <person name="Aluru S."/>
            <person name="Martienssen R.A."/>
            <person name="Clifton S.W."/>
            <person name="McCombie W.R."/>
            <person name="Wing R.A."/>
            <person name="Wilson R.K."/>
        </authorList>
    </citation>
    <scope>NUCLEOTIDE SEQUENCE [LARGE SCALE GENOMIC DNA]</scope>
    <source>
        <strain evidence="2">cv. B73</strain>
    </source>
</reference>
<dbReference type="Proteomes" id="UP000007305">
    <property type="component" value="Chromosome 8"/>
</dbReference>
<proteinExistence type="predicted"/>
<organism evidence="1 2">
    <name type="scientific">Zea mays</name>
    <name type="common">Maize</name>
    <dbReference type="NCBI Taxonomy" id="4577"/>
    <lineage>
        <taxon>Eukaryota</taxon>
        <taxon>Viridiplantae</taxon>
        <taxon>Streptophyta</taxon>
        <taxon>Embryophyta</taxon>
        <taxon>Tracheophyta</taxon>
        <taxon>Spermatophyta</taxon>
        <taxon>Magnoliopsida</taxon>
        <taxon>Liliopsida</taxon>
        <taxon>Poales</taxon>
        <taxon>Poaceae</taxon>
        <taxon>PACMAD clade</taxon>
        <taxon>Panicoideae</taxon>
        <taxon>Andropogonodae</taxon>
        <taxon>Andropogoneae</taxon>
        <taxon>Tripsacinae</taxon>
        <taxon>Zea</taxon>
    </lineage>
</organism>
<dbReference type="Gramene" id="Zm00001eb358900_T001">
    <property type="protein sequence ID" value="Zm00001eb358900_P001"/>
    <property type="gene ID" value="Zm00001eb358900"/>
</dbReference>